<dbReference type="Proteomes" id="UP000595064">
    <property type="component" value="Chromosome"/>
</dbReference>
<accession>A0A7T2YMK0</accession>
<gene>
    <name evidence="1" type="ORF">I6G47_16495</name>
</gene>
<protein>
    <submittedName>
        <fullName evidence="1">Uncharacterized protein</fullName>
    </submittedName>
</protein>
<evidence type="ECO:0000313" key="2">
    <source>
        <dbReference type="Proteomes" id="UP000595064"/>
    </source>
</evidence>
<dbReference type="EMBL" id="CP065748">
    <property type="protein sequence ID" value="QPS78631.1"/>
    <property type="molecule type" value="Genomic_DNA"/>
</dbReference>
<organism evidence="1 2">
    <name type="scientific">Delftia lacustris</name>
    <dbReference type="NCBI Taxonomy" id="558537"/>
    <lineage>
        <taxon>Bacteria</taxon>
        <taxon>Pseudomonadati</taxon>
        <taxon>Pseudomonadota</taxon>
        <taxon>Betaproteobacteria</taxon>
        <taxon>Burkholderiales</taxon>
        <taxon>Comamonadaceae</taxon>
        <taxon>Delftia</taxon>
    </lineage>
</organism>
<reference evidence="1 2" key="1">
    <citation type="submission" date="2020-12" db="EMBL/GenBank/DDBJ databases">
        <title>FDA dAtabase for Regulatory Grade micrObial Sequences (FDA-ARGOS): Supporting development and validation of Infectious Disease Dx tests.</title>
        <authorList>
            <person name="Sproer C."/>
            <person name="Gronow S."/>
            <person name="Severitt S."/>
            <person name="Schroder I."/>
            <person name="Tallon L."/>
            <person name="Sadzewicz L."/>
            <person name="Zhao X."/>
            <person name="Boylan J."/>
            <person name="Ott S."/>
            <person name="Bowen H."/>
            <person name="Vavikolanu K."/>
            <person name="Mehta A."/>
            <person name="Aluvathingal J."/>
            <person name="Nadendla S."/>
            <person name="Lowell S."/>
            <person name="Myers T."/>
            <person name="Yan Y."/>
            <person name="Sichtig H."/>
        </authorList>
    </citation>
    <scope>NUCLEOTIDE SEQUENCE [LARGE SCALE GENOMIC DNA]</scope>
    <source>
        <strain evidence="1 2">FDAARGOS_890</strain>
    </source>
</reference>
<evidence type="ECO:0000313" key="1">
    <source>
        <dbReference type="EMBL" id="QPS78631.1"/>
    </source>
</evidence>
<proteinExistence type="predicted"/>
<keyword evidence="2" id="KW-1185">Reference proteome</keyword>
<sequence>MKEILNMNATFFLDEDAQQSGHEIAVDSWMSRANGVSVEDAAKGLTSELMAMGATEGGTAQASGIYGALKVLIEMAGIPTITDGAAA</sequence>
<name>A0A7T2YMK0_9BURK</name>
<dbReference type="KEGG" id="dla:I6G47_16495"/>
<dbReference type="AlphaFoldDB" id="A0A7T2YMK0"/>